<organism evidence="1 2">
    <name type="scientific">Coccomyxa subellipsoidea</name>
    <dbReference type="NCBI Taxonomy" id="248742"/>
    <lineage>
        <taxon>Eukaryota</taxon>
        <taxon>Viridiplantae</taxon>
        <taxon>Chlorophyta</taxon>
        <taxon>core chlorophytes</taxon>
        <taxon>Trebouxiophyceae</taxon>
        <taxon>Trebouxiophyceae incertae sedis</taxon>
        <taxon>Coccomyxaceae</taxon>
        <taxon>Coccomyxa</taxon>
    </lineage>
</organism>
<reference evidence="1 2" key="1">
    <citation type="journal article" date="2024" name="Nat. Commun.">
        <title>Phylogenomics reveals the evolutionary origins of lichenization in chlorophyte algae.</title>
        <authorList>
            <person name="Puginier C."/>
            <person name="Libourel C."/>
            <person name="Otte J."/>
            <person name="Skaloud P."/>
            <person name="Haon M."/>
            <person name="Grisel S."/>
            <person name="Petersen M."/>
            <person name="Berrin J.G."/>
            <person name="Delaux P.M."/>
            <person name="Dal Grande F."/>
            <person name="Keller J."/>
        </authorList>
    </citation>
    <scope>NUCLEOTIDE SEQUENCE [LARGE SCALE GENOMIC DNA]</scope>
    <source>
        <strain evidence="1 2">SAG 216-7</strain>
    </source>
</reference>
<dbReference type="EMBL" id="JALJOT010000015">
    <property type="protein sequence ID" value="KAK9902890.1"/>
    <property type="molecule type" value="Genomic_DNA"/>
</dbReference>
<proteinExistence type="predicted"/>
<comment type="caution">
    <text evidence="1">The sequence shown here is derived from an EMBL/GenBank/DDBJ whole genome shotgun (WGS) entry which is preliminary data.</text>
</comment>
<accession>A0ABR2YDG7</accession>
<sequence>MELGKAVQMFGVVYAQPLGDYRSVSLRCPLQTIGSLADELLLSRGLREQLSDSDRHLLASFRSACSYLLDWSLDGAPFEELAFLSELCRQDVIAAGKTQVDPRRACLRAKWPGAVANPAVLNEVFRITGVEVAHNPVKMLKERAVSVPEGLAPGYITRLHHGGSYTTLAAWHMVYQTASGDMALIFVTTDTSKAQVMGTFQALRDSPGVRVFLLCIGSLESLQPLKDFAEADPVGQGLILMDAAAFCPVLSCRGLPFAEQLAPPVEYLLLTAYGIRRLRFVSPAVA</sequence>
<dbReference type="Proteomes" id="UP001491310">
    <property type="component" value="Unassembled WGS sequence"/>
</dbReference>
<name>A0ABR2YDG7_9CHLO</name>
<evidence type="ECO:0000313" key="1">
    <source>
        <dbReference type="EMBL" id="KAK9902890.1"/>
    </source>
</evidence>
<evidence type="ECO:0000313" key="2">
    <source>
        <dbReference type="Proteomes" id="UP001491310"/>
    </source>
</evidence>
<gene>
    <name evidence="1" type="ORF">WJX75_009961</name>
</gene>
<protein>
    <submittedName>
        <fullName evidence="1">Uncharacterized protein</fullName>
    </submittedName>
</protein>
<keyword evidence="2" id="KW-1185">Reference proteome</keyword>